<evidence type="ECO:0000313" key="2">
    <source>
        <dbReference type="EMBL" id="KAJ7772275.1"/>
    </source>
</evidence>
<feature type="region of interest" description="Disordered" evidence="1">
    <location>
        <begin position="39"/>
        <end position="61"/>
    </location>
</feature>
<keyword evidence="3" id="KW-1185">Reference proteome</keyword>
<gene>
    <name evidence="2" type="ORF">B0H16DRAFT_1714478</name>
</gene>
<name>A0AAD7JV47_9AGAR</name>
<feature type="region of interest" description="Disordered" evidence="1">
    <location>
        <begin position="241"/>
        <end position="267"/>
    </location>
</feature>
<dbReference type="EMBL" id="JARKIB010000014">
    <property type="protein sequence ID" value="KAJ7772275.1"/>
    <property type="molecule type" value="Genomic_DNA"/>
</dbReference>
<feature type="compositionally biased region" description="Basic residues" evidence="1">
    <location>
        <begin position="251"/>
        <end position="260"/>
    </location>
</feature>
<accession>A0AAD7JV47</accession>
<reference evidence="2" key="1">
    <citation type="submission" date="2023-03" db="EMBL/GenBank/DDBJ databases">
        <title>Massive genome expansion in bonnet fungi (Mycena s.s.) driven by repeated elements and novel gene families across ecological guilds.</title>
        <authorList>
            <consortium name="Lawrence Berkeley National Laboratory"/>
            <person name="Harder C.B."/>
            <person name="Miyauchi S."/>
            <person name="Viragh M."/>
            <person name="Kuo A."/>
            <person name="Thoen E."/>
            <person name="Andreopoulos B."/>
            <person name="Lu D."/>
            <person name="Skrede I."/>
            <person name="Drula E."/>
            <person name="Henrissat B."/>
            <person name="Morin E."/>
            <person name="Kohler A."/>
            <person name="Barry K."/>
            <person name="LaButti K."/>
            <person name="Morin E."/>
            <person name="Salamov A."/>
            <person name="Lipzen A."/>
            <person name="Mereny Z."/>
            <person name="Hegedus B."/>
            <person name="Baldrian P."/>
            <person name="Stursova M."/>
            <person name="Weitz H."/>
            <person name="Taylor A."/>
            <person name="Grigoriev I.V."/>
            <person name="Nagy L.G."/>
            <person name="Martin F."/>
            <person name="Kauserud H."/>
        </authorList>
    </citation>
    <scope>NUCLEOTIDE SEQUENCE</scope>
    <source>
        <strain evidence="2">CBHHK182m</strain>
    </source>
</reference>
<protein>
    <submittedName>
        <fullName evidence="2">Uncharacterized protein</fullName>
    </submittedName>
</protein>
<feature type="region of interest" description="Disordered" evidence="1">
    <location>
        <begin position="1"/>
        <end position="26"/>
    </location>
</feature>
<dbReference type="Proteomes" id="UP001215598">
    <property type="component" value="Unassembled WGS sequence"/>
</dbReference>
<evidence type="ECO:0000313" key="3">
    <source>
        <dbReference type="Proteomes" id="UP001215598"/>
    </source>
</evidence>
<sequence length="340" mass="37015">MTSGTRNALSPYQPKSAQSKSARFSRLLVPARTPRVLAPIATFSSGSPAPSNGSSVGRDRTRAPESIIAARTSPTPTLRLRPLALLTRTRHSPPPQYAPQQPQKYASPYGVHAPPRMIQPLIPSSGGTDSSNPSAELPTIHTNDAATKLSDRVRRGCFNCCTTDTSTWRSSNLSPGKAVCRMLLRPSSHSLRYFATSFLLSSLPHHPTTSFLGYASFLLLRHTIAATPLFLYKKCALVAPQSRPSPEQFPHKRGPRKRRRSGSDSSRVTFWSAGPPVSLPSAGYIAVLRLACYSPSSIVFVLRAPPAAPFPRRAFFLSPRGVFPIAPPFRNFFFCAFSGD</sequence>
<proteinExistence type="predicted"/>
<comment type="caution">
    <text evidence="2">The sequence shown here is derived from an EMBL/GenBank/DDBJ whole genome shotgun (WGS) entry which is preliminary data.</text>
</comment>
<dbReference type="AlphaFoldDB" id="A0AAD7JV47"/>
<organism evidence="2 3">
    <name type="scientific">Mycena metata</name>
    <dbReference type="NCBI Taxonomy" id="1033252"/>
    <lineage>
        <taxon>Eukaryota</taxon>
        <taxon>Fungi</taxon>
        <taxon>Dikarya</taxon>
        <taxon>Basidiomycota</taxon>
        <taxon>Agaricomycotina</taxon>
        <taxon>Agaricomycetes</taxon>
        <taxon>Agaricomycetidae</taxon>
        <taxon>Agaricales</taxon>
        <taxon>Marasmiineae</taxon>
        <taxon>Mycenaceae</taxon>
        <taxon>Mycena</taxon>
    </lineage>
</organism>
<evidence type="ECO:0000256" key="1">
    <source>
        <dbReference type="SAM" id="MobiDB-lite"/>
    </source>
</evidence>
<feature type="compositionally biased region" description="Low complexity" evidence="1">
    <location>
        <begin position="44"/>
        <end position="55"/>
    </location>
</feature>
<feature type="compositionally biased region" description="Polar residues" evidence="1">
    <location>
        <begin position="1"/>
        <end position="22"/>
    </location>
</feature>